<dbReference type="GO" id="GO:0009307">
    <property type="term" value="P:DNA restriction-modification system"/>
    <property type="evidence" value="ECO:0007669"/>
    <property type="project" value="InterPro"/>
</dbReference>
<evidence type="ECO:0000313" key="3">
    <source>
        <dbReference type="Proteomes" id="UP000244655"/>
    </source>
</evidence>
<dbReference type="GO" id="GO:0004519">
    <property type="term" value="F:endonuclease activity"/>
    <property type="evidence" value="ECO:0007669"/>
    <property type="project" value="InterPro"/>
</dbReference>
<dbReference type="AlphaFoldDB" id="A0A2S1LY10"/>
<dbReference type="Gene3D" id="3.40.1350.10">
    <property type="match status" value="1"/>
</dbReference>
<evidence type="ECO:0000313" key="2">
    <source>
        <dbReference type="EMBL" id="AWG43197.1"/>
    </source>
</evidence>
<accession>A0A2S1LY10</accession>
<organism evidence="2 3">
    <name type="scientific">Candidatus Borreliella tachyglossi</name>
    <dbReference type="NCBI Taxonomy" id="1964448"/>
    <lineage>
        <taxon>Bacteria</taxon>
        <taxon>Pseudomonadati</taxon>
        <taxon>Spirochaetota</taxon>
        <taxon>Spirochaetia</taxon>
        <taxon>Spirochaetales</taxon>
        <taxon>Borreliaceae</taxon>
        <taxon>Borreliella</taxon>
    </lineage>
</organism>
<dbReference type="InterPro" id="IPR011856">
    <property type="entry name" value="tRNA_endonuc-like_dom_sf"/>
</dbReference>
<name>A0A2S1LY10_9SPIR</name>
<feature type="domain" description="Restriction endonuclease type IV Mrr" evidence="1">
    <location>
        <begin position="13"/>
        <end position="75"/>
    </location>
</feature>
<dbReference type="EMBL" id="CP025785">
    <property type="protein sequence ID" value="AWG43197.1"/>
    <property type="molecule type" value="Genomic_DNA"/>
</dbReference>
<sequence>MYAFEQWVVEYVFKVHQVKKTGDGGIDGHIAYNFNDKELLAVVEVKGGSVNISQIRAFKDSISKHNADFGIFVAFKSKITMEMRLLRQIHYVSLKRRGKKV</sequence>
<evidence type="ECO:0000259" key="1">
    <source>
        <dbReference type="Pfam" id="PF04471"/>
    </source>
</evidence>
<dbReference type="OrthoDB" id="9800801at2"/>
<keyword evidence="3" id="KW-1185">Reference proteome</keyword>
<dbReference type="Pfam" id="PF04471">
    <property type="entry name" value="Mrr_cat"/>
    <property type="match status" value="1"/>
</dbReference>
<gene>
    <name evidence="2" type="ORF">CR532_00310</name>
</gene>
<protein>
    <recommendedName>
        <fullName evidence="1">Restriction endonuclease type IV Mrr domain-containing protein</fullName>
    </recommendedName>
</protein>
<proteinExistence type="predicted"/>
<dbReference type="RefSeq" id="WP_108729596.1">
    <property type="nucleotide sequence ID" value="NZ_CP025785.1"/>
</dbReference>
<reference evidence="2 3" key="1">
    <citation type="submission" date="2018-01" db="EMBL/GenBank/DDBJ databases">
        <title>Genome sequence of Borrelia tachyglossi.</title>
        <authorList>
            <person name="Gofton A.W."/>
        </authorList>
    </citation>
    <scope>NUCLEOTIDE SEQUENCE [LARGE SCALE GENOMIC DNA]</scope>
    <source>
        <strain evidence="2 3">Bc-F10-1268</strain>
    </source>
</reference>
<dbReference type="GO" id="GO:0003677">
    <property type="term" value="F:DNA binding"/>
    <property type="evidence" value="ECO:0007669"/>
    <property type="project" value="InterPro"/>
</dbReference>
<dbReference type="InterPro" id="IPR007560">
    <property type="entry name" value="Restrct_endonuc_IV_Mrr"/>
</dbReference>
<dbReference type="Proteomes" id="UP000244655">
    <property type="component" value="Chromosome"/>
</dbReference>